<dbReference type="InterPro" id="IPR042319">
    <property type="entry name" value="GINM1"/>
</dbReference>
<reference evidence="4" key="2">
    <citation type="submission" date="2025-08" db="UniProtKB">
        <authorList>
            <consortium name="Ensembl"/>
        </authorList>
    </citation>
    <scope>IDENTIFICATION</scope>
</reference>
<dbReference type="Ensembl" id="ENSSFOT00015032760.2">
    <property type="protein sequence ID" value="ENSSFOP00015032402.1"/>
    <property type="gene ID" value="ENSSFOG00015020719.2"/>
</dbReference>
<proteinExistence type="predicted"/>
<evidence type="ECO:0000256" key="1">
    <source>
        <dbReference type="SAM" id="MobiDB-lite"/>
    </source>
</evidence>
<dbReference type="OrthoDB" id="10022429at2759"/>
<feature type="compositionally biased region" description="Polar residues" evidence="1">
    <location>
        <begin position="228"/>
        <end position="238"/>
    </location>
</feature>
<keyword evidence="2" id="KW-0472">Membrane</keyword>
<feature type="signal peptide" evidence="3">
    <location>
        <begin position="1"/>
        <end position="23"/>
    </location>
</feature>
<dbReference type="GeneTree" id="ENSGT00390000008373"/>
<accession>A0A8C9SG94</accession>
<protein>
    <submittedName>
        <fullName evidence="4">Glycoprotein integral membrane 1</fullName>
    </submittedName>
</protein>
<reference evidence="4 5" key="1">
    <citation type="submission" date="2019-04" db="EMBL/GenBank/DDBJ databases">
        <authorList>
            <consortium name="Wellcome Sanger Institute Data Sharing"/>
        </authorList>
    </citation>
    <scope>NUCLEOTIDE SEQUENCE [LARGE SCALE GENOMIC DNA]</scope>
</reference>
<evidence type="ECO:0000256" key="3">
    <source>
        <dbReference type="SAM" id="SignalP"/>
    </source>
</evidence>
<evidence type="ECO:0000313" key="5">
    <source>
        <dbReference type="Proteomes" id="UP000694397"/>
    </source>
</evidence>
<keyword evidence="2" id="KW-0812">Transmembrane</keyword>
<gene>
    <name evidence="4" type="primary">GINM1</name>
    <name evidence="4" type="synonym">ginm1</name>
</gene>
<keyword evidence="2" id="KW-1133">Transmembrane helix</keyword>
<dbReference type="AlphaFoldDB" id="A0A8C9SG94"/>
<dbReference type="PANTHER" id="PTHR28549:SF1">
    <property type="entry name" value="GLYCOPROTEIN INTEGRAL MEMBRANE PROTEIN 1"/>
    <property type="match status" value="1"/>
</dbReference>
<evidence type="ECO:0000313" key="4">
    <source>
        <dbReference type="Ensembl" id="ENSSFOP00015032402.1"/>
    </source>
</evidence>
<feature type="compositionally biased region" description="Acidic residues" evidence="1">
    <location>
        <begin position="258"/>
        <end position="268"/>
    </location>
</feature>
<reference evidence="4" key="3">
    <citation type="submission" date="2025-09" db="UniProtKB">
        <authorList>
            <consortium name="Ensembl"/>
        </authorList>
    </citation>
    <scope>IDENTIFICATION</scope>
</reference>
<sequence length="376" mass="42942">MVVQWWRLSSLFFSFVWFILVEAAPRQLDKHGIPSINLARSHFSQQRDLNDLNSPGWMEENININLTALGDSGQETIRLQIKFNISVIGGQIFVNDIPVKLSGVTRLSCQAWLLEHSNGSRPGLAVTAVTRVLVRQWPLESDPKVELLVFNEEVIEVDGKKVQQTDMYEVNILMNQNFQKLRRTTYSYPLLESMLFSIPRERDVVVTDPNSPKKGEDQGIVHTTSHYPLKQAETTQEETAAPGKLPETPLRMDPSTWYEEDTTAEEETLPDKLLPETPLRSESMSSYNAVCRWVEQLRDRLKRFWSESLPVFFLVMWVVVVGVTGSAVIIKILDVIFPTCDSKGILLLNPVTLLPEEDKQCLLENMEEETQTEKQP</sequence>
<dbReference type="Proteomes" id="UP000694397">
    <property type="component" value="Chromosome 1"/>
</dbReference>
<feature type="chain" id="PRO_5034109689" evidence="3">
    <location>
        <begin position="24"/>
        <end position="376"/>
    </location>
</feature>
<feature type="transmembrane region" description="Helical" evidence="2">
    <location>
        <begin position="311"/>
        <end position="333"/>
    </location>
</feature>
<name>A0A8C9SG94_SCLFO</name>
<organism evidence="4 5">
    <name type="scientific">Scleropages formosus</name>
    <name type="common">Asian bonytongue</name>
    <name type="synonym">Osteoglossum formosum</name>
    <dbReference type="NCBI Taxonomy" id="113540"/>
    <lineage>
        <taxon>Eukaryota</taxon>
        <taxon>Metazoa</taxon>
        <taxon>Chordata</taxon>
        <taxon>Craniata</taxon>
        <taxon>Vertebrata</taxon>
        <taxon>Euteleostomi</taxon>
        <taxon>Actinopterygii</taxon>
        <taxon>Neopterygii</taxon>
        <taxon>Teleostei</taxon>
        <taxon>Osteoglossocephala</taxon>
        <taxon>Osteoglossomorpha</taxon>
        <taxon>Osteoglossiformes</taxon>
        <taxon>Osteoglossidae</taxon>
        <taxon>Scleropages</taxon>
    </lineage>
</organism>
<keyword evidence="3" id="KW-0732">Signal</keyword>
<dbReference type="PANTHER" id="PTHR28549">
    <property type="entry name" value="GLYCOPROTEIN INTEGRAL MEMBRANE PROTEIN 1"/>
    <property type="match status" value="1"/>
</dbReference>
<keyword evidence="5" id="KW-1185">Reference proteome</keyword>
<evidence type="ECO:0000256" key="2">
    <source>
        <dbReference type="SAM" id="Phobius"/>
    </source>
</evidence>
<feature type="region of interest" description="Disordered" evidence="1">
    <location>
        <begin position="228"/>
        <end position="269"/>
    </location>
</feature>